<keyword evidence="3 5" id="KW-1133">Transmembrane helix</keyword>
<dbReference type="GO" id="GO:0016020">
    <property type="term" value="C:membrane"/>
    <property type="evidence" value="ECO:0007669"/>
    <property type="project" value="UniProtKB-SubCell"/>
</dbReference>
<evidence type="ECO:0000256" key="3">
    <source>
        <dbReference type="ARBA" id="ARBA00022989"/>
    </source>
</evidence>
<proteinExistence type="predicted"/>
<evidence type="ECO:0000256" key="5">
    <source>
        <dbReference type="SAM" id="Phobius"/>
    </source>
</evidence>
<dbReference type="EMBL" id="QORE01000168">
    <property type="protein sequence ID" value="RCI75458.1"/>
    <property type="molecule type" value="Genomic_DNA"/>
</dbReference>
<evidence type="ECO:0000256" key="4">
    <source>
        <dbReference type="ARBA" id="ARBA00023136"/>
    </source>
</evidence>
<protein>
    <submittedName>
        <fullName evidence="6">Uracil permease</fullName>
    </submittedName>
</protein>
<name>A0A367MDM6_PSEAI</name>
<sequence length="92" mass="9613">MGDAFQEPLWRQVLSGAQMLFVAFGALVLMPLITGLDPNVALFTAGLGTLLFQLVTGRQVPVFLASSFAFITPIILAKGQFGLAATMGGVVA</sequence>
<evidence type="ECO:0000256" key="1">
    <source>
        <dbReference type="ARBA" id="ARBA00004141"/>
    </source>
</evidence>
<dbReference type="AlphaFoldDB" id="A0A367MDM6"/>
<dbReference type="Proteomes" id="UP000253594">
    <property type="component" value="Unassembled WGS sequence"/>
</dbReference>
<evidence type="ECO:0000313" key="6">
    <source>
        <dbReference type="EMBL" id="RCI75458.1"/>
    </source>
</evidence>
<feature type="non-terminal residue" evidence="6">
    <location>
        <position position="92"/>
    </location>
</feature>
<keyword evidence="4 5" id="KW-0472">Membrane</keyword>
<dbReference type="Pfam" id="PF00860">
    <property type="entry name" value="Xan_ur_permease"/>
    <property type="match status" value="1"/>
</dbReference>
<feature type="transmembrane region" description="Helical" evidence="5">
    <location>
        <begin position="62"/>
        <end position="81"/>
    </location>
</feature>
<dbReference type="InterPro" id="IPR006043">
    <property type="entry name" value="NCS2"/>
</dbReference>
<comment type="subcellular location">
    <subcellularLocation>
        <location evidence="1">Membrane</location>
        <topology evidence="1">Multi-pass membrane protein</topology>
    </subcellularLocation>
</comment>
<organism evidence="6 7">
    <name type="scientific">Pseudomonas aeruginosa</name>
    <dbReference type="NCBI Taxonomy" id="287"/>
    <lineage>
        <taxon>Bacteria</taxon>
        <taxon>Pseudomonadati</taxon>
        <taxon>Pseudomonadota</taxon>
        <taxon>Gammaproteobacteria</taxon>
        <taxon>Pseudomonadales</taxon>
        <taxon>Pseudomonadaceae</taxon>
        <taxon>Pseudomonas</taxon>
    </lineage>
</organism>
<dbReference type="GO" id="GO:0015205">
    <property type="term" value="F:nucleobase transmembrane transporter activity"/>
    <property type="evidence" value="ECO:0007669"/>
    <property type="project" value="UniProtKB-ARBA"/>
</dbReference>
<comment type="caution">
    <text evidence="6">The sequence shown here is derived from an EMBL/GenBank/DDBJ whole genome shotgun (WGS) entry which is preliminary data.</text>
</comment>
<feature type="transmembrane region" description="Helical" evidence="5">
    <location>
        <begin position="12"/>
        <end position="33"/>
    </location>
</feature>
<gene>
    <name evidence="6" type="ORF">DT376_07490</name>
</gene>
<evidence type="ECO:0000313" key="7">
    <source>
        <dbReference type="Proteomes" id="UP000253594"/>
    </source>
</evidence>
<accession>A0A367MDM6</accession>
<evidence type="ECO:0000256" key="2">
    <source>
        <dbReference type="ARBA" id="ARBA00022692"/>
    </source>
</evidence>
<reference evidence="6 7" key="1">
    <citation type="submission" date="2018-07" db="EMBL/GenBank/DDBJ databases">
        <title>Mechanisms of high-level aminoglycoside resistance among Gram-negative pathogens in Brazil.</title>
        <authorList>
            <person name="Ballaben A.S."/>
            <person name="Darini A.L.C."/>
            <person name="Doi Y."/>
        </authorList>
    </citation>
    <scope>NUCLEOTIDE SEQUENCE [LARGE SCALE GENOMIC DNA]</scope>
    <source>
        <strain evidence="6 7">B2-305</strain>
    </source>
</reference>
<keyword evidence="2 5" id="KW-0812">Transmembrane</keyword>